<gene>
    <name evidence="2" type="ORF">N0F65_008723</name>
</gene>
<keyword evidence="3" id="KW-1185">Reference proteome</keyword>
<comment type="caution">
    <text evidence="2">The sequence shown here is derived from an EMBL/GenBank/DDBJ whole genome shotgun (WGS) entry which is preliminary data.</text>
</comment>
<evidence type="ECO:0000313" key="3">
    <source>
        <dbReference type="Proteomes" id="UP001146120"/>
    </source>
</evidence>
<dbReference type="AlphaFoldDB" id="A0AAV2YRZ6"/>
<reference evidence="2" key="2">
    <citation type="journal article" date="2023" name="Microbiol Resour">
        <title>Decontamination and Annotation of the Draft Genome Sequence of the Oomycete Lagenidium giganteum ARSEF 373.</title>
        <authorList>
            <person name="Morgan W.R."/>
            <person name="Tartar A."/>
        </authorList>
    </citation>
    <scope>NUCLEOTIDE SEQUENCE</scope>
    <source>
        <strain evidence="2">ARSEF 373</strain>
    </source>
</reference>
<evidence type="ECO:0000256" key="1">
    <source>
        <dbReference type="SAM" id="MobiDB-lite"/>
    </source>
</evidence>
<proteinExistence type="predicted"/>
<dbReference type="Proteomes" id="UP001146120">
    <property type="component" value="Unassembled WGS sequence"/>
</dbReference>
<dbReference type="EMBL" id="DAKRPA010000177">
    <property type="protein sequence ID" value="DAZ96144.1"/>
    <property type="molecule type" value="Genomic_DNA"/>
</dbReference>
<reference evidence="2" key="1">
    <citation type="submission" date="2022-11" db="EMBL/GenBank/DDBJ databases">
        <authorList>
            <person name="Morgan W.R."/>
            <person name="Tartar A."/>
        </authorList>
    </citation>
    <scope>NUCLEOTIDE SEQUENCE</scope>
    <source>
        <strain evidence="2">ARSEF 373</strain>
    </source>
</reference>
<name>A0AAV2YRZ6_9STRA</name>
<feature type="region of interest" description="Disordered" evidence="1">
    <location>
        <begin position="141"/>
        <end position="161"/>
    </location>
</feature>
<evidence type="ECO:0000313" key="2">
    <source>
        <dbReference type="EMBL" id="DAZ96144.1"/>
    </source>
</evidence>
<protein>
    <submittedName>
        <fullName evidence="2">Uncharacterized protein</fullName>
    </submittedName>
</protein>
<organism evidence="2 3">
    <name type="scientific">Lagenidium giganteum</name>
    <dbReference type="NCBI Taxonomy" id="4803"/>
    <lineage>
        <taxon>Eukaryota</taxon>
        <taxon>Sar</taxon>
        <taxon>Stramenopiles</taxon>
        <taxon>Oomycota</taxon>
        <taxon>Peronosporomycetes</taxon>
        <taxon>Pythiales</taxon>
        <taxon>Pythiaceae</taxon>
    </lineage>
</organism>
<accession>A0AAV2YRZ6</accession>
<sequence length="185" mass="20157">MKSPVDVDLNQSSLSARVSAAPALGGTKMYQVKISCKGKKSMSMYKTKDDFKNVINMFKLIGAMARGKDNPCVICTECSALTMVRCCDEESLNSFLANILEKLRKSSPDAIADCSSHKGAIQILMDFLSVRNGKYFCDAKSDSGSESELTDPLAEGQENDHDHPVEHCSLNRSLSQQFAALDSVC</sequence>